<dbReference type="PANTHER" id="PTHR43155">
    <property type="entry name" value="CYCLIC DI-GMP PHOSPHODIESTERASE PA4108-RELATED"/>
    <property type="match status" value="1"/>
</dbReference>
<proteinExistence type="predicted"/>
<dbReference type="NCBIfam" id="TIGR00277">
    <property type="entry name" value="HDIG"/>
    <property type="match status" value="1"/>
</dbReference>
<dbReference type="OrthoDB" id="9802066at2"/>
<keyword evidence="3" id="KW-1185">Reference proteome</keyword>
<name>A0A1Y2K3B9_9PROT</name>
<keyword evidence="2" id="KW-0378">Hydrolase</keyword>
<dbReference type="InterPro" id="IPR006675">
    <property type="entry name" value="HDIG_dom"/>
</dbReference>
<comment type="caution">
    <text evidence="2">The sequence shown here is derived from an EMBL/GenBank/DDBJ whole genome shotgun (WGS) entry which is preliminary data.</text>
</comment>
<dbReference type="AlphaFoldDB" id="A0A1Y2K3B9"/>
<dbReference type="Proteomes" id="UP000194003">
    <property type="component" value="Unassembled WGS sequence"/>
</dbReference>
<accession>A0A1Y2K3B9</accession>
<organism evidence="2 3">
    <name type="scientific">Magnetofaba australis IT-1</name>
    <dbReference type="NCBI Taxonomy" id="1434232"/>
    <lineage>
        <taxon>Bacteria</taxon>
        <taxon>Pseudomonadati</taxon>
        <taxon>Pseudomonadota</taxon>
        <taxon>Magnetococcia</taxon>
        <taxon>Magnetococcales</taxon>
        <taxon>Magnetococcaceae</taxon>
        <taxon>Magnetofaba</taxon>
    </lineage>
</organism>
<evidence type="ECO:0000259" key="1">
    <source>
        <dbReference type="PROSITE" id="PS51832"/>
    </source>
</evidence>
<dbReference type="GO" id="GO:0008081">
    <property type="term" value="F:phosphoric diester hydrolase activity"/>
    <property type="evidence" value="ECO:0007669"/>
    <property type="project" value="UniProtKB-ARBA"/>
</dbReference>
<dbReference type="EMBL" id="LVJN01000020">
    <property type="protein sequence ID" value="OSM02511.1"/>
    <property type="molecule type" value="Genomic_DNA"/>
</dbReference>
<feature type="domain" description="HD-GYP" evidence="1">
    <location>
        <begin position="91"/>
        <end position="290"/>
    </location>
</feature>
<dbReference type="SMART" id="SM00471">
    <property type="entry name" value="HDc"/>
    <property type="match status" value="1"/>
</dbReference>
<dbReference type="SUPFAM" id="SSF109604">
    <property type="entry name" value="HD-domain/PDEase-like"/>
    <property type="match status" value="1"/>
</dbReference>
<dbReference type="STRING" id="1434232.MAIT1_02661"/>
<dbReference type="PROSITE" id="PS51832">
    <property type="entry name" value="HD_GYP"/>
    <property type="match status" value="1"/>
</dbReference>
<gene>
    <name evidence="2" type="ORF">MAIT1_02661</name>
</gene>
<dbReference type="PANTHER" id="PTHR43155:SF2">
    <property type="entry name" value="CYCLIC DI-GMP PHOSPHODIESTERASE PA4108"/>
    <property type="match status" value="1"/>
</dbReference>
<dbReference type="Pfam" id="PF13487">
    <property type="entry name" value="HD_5"/>
    <property type="match status" value="1"/>
</dbReference>
<dbReference type="Gene3D" id="1.10.3210.10">
    <property type="entry name" value="Hypothetical protein af1432"/>
    <property type="match status" value="1"/>
</dbReference>
<evidence type="ECO:0000313" key="3">
    <source>
        <dbReference type="Proteomes" id="UP000194003"/>
    </source>
</evidence>
<evidence type="ECO:0000313" key="2">
    <source>
        <dbReference type="EMBL" id="OSM02511.1"/>
    </source>
</evidence>
<sequence length="367" mass="40555">MNRDSDSLPSSLSETEAEEALAIQLAEMGEDDDWLEDPSLRSENQWAEETVKALEVMAVAEQTIAELVGSAKAGEPLDLSEMDLSVNQMNASLARDPEALLSLSMLREFDGEGFDHAINVSIYLMAMARSMELDEQTVTTIGMGGILHDIGKALLPQKLIHKITPLSGDERDQIESHVTISLDLLQEMKSGRDRIIPLIVSQHHERLDGSGYPNGLAGDKISLYGRMAAVCDCFDAMSSQRTYRKARPPNEVLGELMLEGRVRRRLDQELVERFVRVVGVYPVGSLVRLADGRVGVVMRNNPQDLLRPSIKVIARDNGATPITPQRLDLSKRPKGVEGLRIVSHESPASMRIDPMSFMPSPESYSTH</sequence>
<dbReference type="CDD" id="cd00077">
    <property type="entry name" value="HDc"/>
    <property type="match status" value="1"/>
</dbReference>
<protein>
    <submittedName>
        <fullName evidence="2">Putative metal dependent phosphohydrolase</fullName>
    </submittedName>
</protein>
<reference evidence="2 3" key="1">
    <citation type="journal article" date="2016" name="BMC Genomics">
        <title>Combined genomic and structural analyses of a cultured magnetotactic bacterium reveals its niche adaptation to a dynamic environment.</title>
        <authorList>
            <person name="Araujo A.C."/>
            <person name="Morillo V."/>
            <person name="Cypriano J."/>
            <person name="Teixeira L.C."/>
            <person name="Leao P."/>
            <person name="Lyra S."/>
            <person name="Almeida L.G."/>
            <person name="Bazylinski D.A."/>
            <person name="Vasconcellos A.T."/>
            <person name="Abreu F."/>
            <person name="Lins U."/>
        </authorList>
    </citation>
    <scope>NUCLEOTIDE SEQUENCE [LARGE SCALE GENOMIC DNA]</scope>
    <source>
        <strain evidence="2 3">IT-1</strain>
    </source>
</reference>
<dbReference type="InterPro" id="IPR003607">
    <property type="entry name" value="HD/PDEase_dom"/>
</dbReference>
<dbReference type="RefSeq" id="WP_085445365.1">
    <property type="nucleotide sequence ID" value="NZ_LVJN01000020.1"/>
</dbReference>
<dbReference type="InterPro" id="IPR037522">
    <property type="entry name" value="HD_GYP_dom"/>
</dbReference>